<keyword evidence="6" id="KW-0479">Metal-binding</keyword>
<evidence type="ECO:0000313" key="16">
    <source>
        <dbReference type="EMBL" id="SPO34904.1"/>
    </source>
</evidence>
<dbReference type="PANTHER" id="PTHR22960:SF0">
    <property type="entry name" value="MOLYBDENUM COFACTOR BIOSYNTHESIS PROTEIN 1"/>
    <property type="match status" value="1"/>
</dbReference>
<evidence type="ECO:0000256" key="7">
    <source>
        <dbReference type="ARBA" id="ARBA00022741"/>
    </source>
</evidence>
<dbReference type="InterPro" id="IPR050105">
    <property type="entry name" value="MoCo_biosynth_MoaA/MoaC"/>
</dbReference>
<evidence type="ECO:0000256" key="6">
    <source>
        <dbReference type="ARBA" id="ARBA00022723"/>
    </source>
</evidence>
<dbReference type="InterPro" id="IPR007197">
    <property type="entry name" value="rSAM"/>
</dbReference>
<keyword evidence="7" id="KW-0547">Nucleotide-binding</keyword>
<protein>
    <recommendedName>
        <fullName evidence="3">GTP 3',8-cyclase</fullName>
        <ecNumber evidence="3">4.1.99.22</ecNumber>
    </recommendedName>
</protein>
<evidence type="ECO:0000256" key="11">
    <source>
        <dbReference type="ARBA" id="ARBA00023150"/>
    </source>
</evidence>
<feature type="compositionally biased region" description="Basic and acidic residues" evidence="14">
    <location>
        <begin position="45"/>
        <end position="61"/>
    </location>
</feature>
<dbReference type="AlphaFoldDB" id="A0A5C3ERE5"/>
<dbReference type="SFLD" id="SFLDG01386">
    <property type="entry name" value="main_SPASM_domain-containing"/>
    <property type="match status" value="1"/>
</dbReference>
<gene>
    <name evidence="16" type="ORF">PSFLO_00375</name>
</gene>
<feature type="region of interest" description="Disordered" evidence="14">
    <location>
        <begin position="25"/>
        <end position="74"/>
    </location>
</feature>
<feature type="domain" description="Radical SAM core" evidence="15">
    <location>
        <begin position="99"/>
        <end position="315"/>
    </location>
</feature>
<dbReference type="PANTHER" id="PTHR22960">
    <property type="entry name" value="MOLYBDOPTERIN COFACTOR SYNTHESIS PROTEIN A"/>
    <property type="match status" value="1"/>
</dbReference>
<proteinExistence type="inferred from homology"/>
<dbReference type="InterPro" id="IPR013483">
    <property type="entry name" value="MoaA"/>
</dbReference>
<evidence type="ECO:0000256" key="13">
    <source>
        <dbReference type="ARBA" id="ARBA00048697"/>
    </source>
</evidence>
<dbReference type="PROSITE" id="PS01305">
    <property type="entry name" value="MOAA_NIFB_PQQE"/>
    <property type="match status" value="1"/>
</dbReference>
<keyword evidence="12" id="KW-0456">Lyase</keyword>
<dbReference type="Pfam" id="PF06463">
    <property type="entry name" value="Mob_synth_C"/>
    <property type="match status" value="1"/>
</dbReference>
<evidence type="ECO:0000256" key="4">
    <source>
        <dbReference type="ARBA" id="ARBA00022485"/>
    </source>
</evidence>
<keyword evidence="4" id="KW-0004">4Fe-4S</keyword>
<dbReference type="OrthoDB" id="429626at2759"/>
<name>A0A5C3ERE5_9BASI</name>
<dbReference type="SUPFAM" id="SSF102114">
    <property type="entry name" value="Radical SAM enzymes"/>
    <property type="match status" value="1"/>
</dbReference>
<dbReference type="SFLD" id="SFLDG01383">
    <property type="entry name" value="cyclic_pyranopterin_phosphate"/>
    <property type="match status" value="1"/>
</dbReference>
<evidence type="ECO:0000313" key="17">
    <source>
        <dbReference type="Proteomes" id="UP000323386"/>
    </source>
</evidence>
<dbReference type="EC" id="4.1.99.22" evidence="3"/>
<evidence type="ECO:0000256" key="8">
    <source>
        <dbReference type="ARBA" id="ARBA00023004"/>
    </source>
</evidence>
<evidence type="ECO:0000256" key="14">
    <source>
        <dbReference type="SAM" id="MobiDB-lite"/>
    </source>
</evidence>
<dbReference type="PROSITE" id="PS51918">
    <property type="entry name" value="RADICAL_SAM"/>
    <property type="match status" value="1"/>
</dbReference>
<dbReference type="InterPro" id="IPR058240">
    <property type="entry name" value="rSAM_sf"/>
</dbReference>
<keyword evidence="5" id="KW-0949">S-adenosyl-L-methionine</keyword>
<dbReference type="Proteomes" id="UP000323386">
    <property type="component" value="Unassembled WGS sequence"/>
</dbReference>
<keyword evidence="10" id="KW-0342">GTP-binding</keyword>
<dbReference type="Gene3D" id="3.20.20.70">
    <property type="entry name" value="Aldolase class I"/>
    <property type="match status" value="1"/>
</dbReference>
<evidence type="ECO:0000256" key="1">
    <source>
        <dbReference type="ARBA" id="ARBA00001966"/>
    </source>
</evidence>
<keyword evidence="8" id="KW-0408">Iron</keyword>
<dbReference type="InterPro" id="IPR013785">
    <property type="entry name" value="Aldolase_TIM"/>
</dbReference>
<dbReference type="GO" id="GO:0051539">
    <property type="term" value="F:4 iron, 4 sulfur cluster binding"/>
    <property type="evidence" value="ECO:0007669"/>
    <property type="project" value="UniProtKB-KW"/>
</dbReference>
<dbReference type="SMART" id="SM00729">
    <property type="entry name" value="Elp3"/>
    <property type="match status" value="1"/>
</dbReference>
<dbReference type="SFLD" id="SFLDG01067">
    <property type="entry name" value="SPASM/twitch_domain_containing"/>
    <property type="match status" value="1"/>
</dbReference>
<dbReference type="GO" id="GO:0061798">
    <property type="term" value="F:GTP 3',8'-cyclase activity"/>
    <property type="evidence" value="ECO:0007669"/>
    <property type="project" value="UniProtKB-EC"/>
</dbReference>
<dbReference type="NCBIfam" id="TIGR02666">
    <property type="entry name" value="moaA"/>
    <property type="match status" value="1"/>
</dbReference>
<dbReference type="GO" id="GO:0005525">
    <property type="term" value="F:GTP binding"/>
    <property type="evidence" value="ECO:0007669"/>
    <property type="project" value="UniProtKB-KW"/>
</dbReference>
<comment type="catalytic activity">
    <reaction evidence="13">
        <text>GTP + AH2 + S-adenosyl-L-methionine = (8S)-3',8-cyclo-7,8-dihydroguanosine 5'-triphosphate + 5'-deoxyadenosine + L-methionine + A + H(+)</text>
        <dbReference type="Rhea" id="RHEA:49576"/>
        <dbReference type="ChEBI" id="CHEBI:13193"/>
        <dbReference type="ChEBI" id="CHEBI:15378"/>
        <dbReference type="ChEBI" id="CHEBI:17319"/>
        <dbReference type="ChEBI" id="CHEBI:17499"/>
        <dbReference type="ChEBI" id="CHEBI:37565"/>
        <dbReference type="ChEBI" id="CHEBI:57844"/>
        <dbReference type="ChEBI" id="CHEBI:59789"/>
        <dbReference type="ChEBI" id="CHEBI:131766"/>
        <dbReference type="EC" id="4.1.99.22"/>
    </reaction>
</comment>
<dbReference type="InterPro" id="IPR010505">
    <property type="entry name" value="MoaA_twitch"/>
</dbReference>
<organism evidence="16 17">
    <name type="scientific">Pseudozyma flocculosa</name>
    <dbReference type="NCBI Taxonomy" id="84751"/>
    <lineage>
        <taxon>Eukaryota</taxon>
        <taxon>Fungi</taxon>
        <taxon>Dikarya</taxon>
        <taxon>Basidiomycota</taxon>
        <taxon>Ustilaginomycotina</taxon>
        <taxon>Ustilaginomycetes</taxon>
        <taxon>Ustilaginales</taxon>
        <taxon>Ustilaginaceae</taxon>
        <taxon>Pseudozyma</taxon>
    </lineage>
</organism>
<dbReference type="GO" id="GO:0006777">
    <property type="term" value="P:Mo-molybdopterin cofactor biosynthetic process"/>
    <property type="evidence" value="ECO:0007669"/>
    <property type="project" value="UniProtKB-KW"/>
</dbReference>
<dbReference type="EMBL" id="OOIP01000001">
    <property type="protein sequence ID" value="SPO34904.1"/>
    <property type="molecule type" value="Genomic_DNA"/>
</dbReference>
<dbReference type="Pfam" id="PF04055">
    <property type="entry name" value="Radical_SAM"/>
    <property type="match status" value="1"/>
</dbReference>
<dbReference type="InterPro" id="IPR000385">
    <property type="entry name" value="MoaA_NifB_PqqE_Fe-S-bd_CS"/>
</dbReference>
<keyword evidence="9" id="KW-0411">Iron-sulfur</keyword>
<accession>A0A5C3ERE5</accession>
<sequence>MLPLAHRLATATRCELLTSAPQLAPLPPLQRSRRFRSSTLTQKPGHPDRASEHHQCLHDPGHLPAPSAGDLQSRARRRIHQIDSTNPDPAPPSPFLRDRFHRQHTYLRMSLTERCNLRCLYCMPEEGVPLTPKDHLLSTDEVQRIASLFVDQGVNKIRLTGGEPTVRRDLLDIVSSFNQLKHKGLHQIGITSNGISLARKLDGLVASGLTHLNVSLDTLDPFKFEFMTRRRGFDAVMKSIDRALELGVQSLKLNVVVIKGLNDGHDVLDFVEFTRDKPVTVRFIEYMPFDGNKWQVKKLVSYRDLVETIRSKYPDFARLPTKDDANDTSKHWQVPGHKGTIGFITSMTDNFCGTCNRLRVTADGNLKVCLFGNAEVSLRDAMRHGFDAISPLIPGSSSPATDEQLLHIIGAAVGRKHAKHAGMKDPSELARSANRPMITIGG</sequence>
<dbReference type="GO" id="GO:0061799">
    <property type="term" value="F:cyclic pyranopterin monophosphate synthase activity"/>
    <property type="evidence" value="ECO:0007669"/>
    <property type="project" value="TreeGrafter"/>
</dbReference>
<dbReference type="UniPathway" id="UPA00344"/>
<evidence type="ECO:0000259" key="15">
    <source>
        <dbReference type="PROSITE" id="PS51918"/>
    </source>
</evidence>
<dbReference type="HAMAP" id="MF_01225_B">
    <property type="entry name" value="MoaA_B"/>
    <property type="match status" value="1"/>
</dbReference>
<evidence type="ECO:0000256" key="9">
    <source>
        <dbReference type="ARBA" id="ARBA00023014"/>
    </source>
</evidence>
<dbReference type="CDD" id="cd01335">
    <property type="entry name" value="Radical_SAM"/>
    <property type="match status" value="1"/>
</dbReference>
<dbReference type="GO" id="GO:0046872">
    <property type="term" value="F:metal ion binding"/>
    <property type="evidence" value="ECO:0007669"/>
    <property type="project" value="UniProtKB-KW"/>
</dbReference>
<evidence type="ECO:0000256" key="5">
    <source>
        <dbReference type="ARBA" id="ARBA00022691"/>
    </source>
</evidence>
<comment type="pathway">
    <text evidence="2">Cofactor biosynthesis; molybdopterin biosynthesis.</text>
</comment>
<evidence type="ECO:0000256" key="2">
    <source>
        <dbReference type="ARBA" id="ARBA00005046"/>
    </source>
</evidence>
<reference evidence="16 17" key="1">
    <citation type="submission" date="2018-03" db="EMBL/GenBank/DDBJ databases">
        <authorList>
            <person name="Guldener U."/>
        </authorList>
    </citation>
    <scope>NUCLEOTIDE SEQUENCE [LARGE SCALE GENOMIC DNA]</scope>
    <source>
        <strain evidence="16 17">DAOM196992</strain>
    </source>
</reference>
<evidence type="ECO:0000256" key="12">
    <source>
        <dbReference type="ARBA" id="ARBA00023239"/>
    </source>
</evidence>
<keyword evidence="11" id="KW-0501">Molybdenum cofactor biosynthesis</keyword>
<dbReference type="InterPro" id="IPR006638">
    <property type="entry name" value="Elp3/MiaA/NifB-like_rSAM"/>
</dbReference>
<dbReference type="InterPro" id="IPR040064">
    <property type="entry name" value="MoaA-like"/>
</dbReference>
<comment type="cofactor">
    <cofactor evidence="1">
        <name>[4Fe-4S] cluster</name>
        <dbReference type="ChEBI" id="CHEBI:49883"/>
    </cofactor>
</comment>
<dbReference type="CDD" id="cd21117">
    <property type="entry name" value="Twitch_MoaA"/>
    <property type="match status" value="1"/>
</dbReference>
<evidence type="ECO:0000256" key="3">
    <source>
        <dbReference type="ARBA" id="ARBA00012167"/>
    </source>
</evidence>
<dbReference type="SFLD" id="SFLDS00029">
    <property type="entry name" value="Radical_SAM"/>
    <property type="match status" value="1"/>
</dbReference>
<evidence type="ECO:0000256" key="10">
    <source>
        <dbReference type="ARBA" id="ARBA00023134"/>
    </source>
</evidence>
<keyword evidence="17" id="KW-1185">Reference proteome</keyword>